<evidence type="ECO:0000259" key="10">
    <source>
        <dbReference type="SMART" id="SM01390"/>
    </source>
</evidence>
<dbReference type="GO" id="GO:0015935">
    <property type="term" value="C:small ribosomal subunit"/>
    <property type="evidence" value="ECO:0007669"/>
    <property type="project" value="InterPro"/>
</dbReference>
<dbReference type="InterPro" id="IPR002942">
    <property type="entry name" value="S4_RNA-bd"/>
</dbReference>
<dbReference type="PROSITE" id="PS00632">
    <property type="entry name" value="RIBOSOMAL_S4"/>
    <property type="match status" value="1"/>
</dbReference>
<evidence type="ECO:0000256" key="3">
    <source>
        <dbReference type="ARBA" id="ARBA00022884"/>
    </source>
</evidence>
<keyword evidence="2 7" id="KW-0699">rRNA-binding</keyword>
<keyword evidence="3 7" id="KW-0694">RNA-binding</keyword>
<feature type="domain" description="Small ribosomal subunit protein uS4 N-terminal" evidence="10">
    <location>
        <begin position="3"/>
        <end position="95"/>
    </location>
</feature>
<comment type="function">
    <text evidence="7">With S5 and S12 plays an important role in translational accuracy.</text>
</comment>
<evidence type="ECO:0000256" key="7">
    <source>
        <dbReference type="HAMAP-Rule" id="MF_01306"/>
    </source>
</evidence>
<evidence type="ECO:0000313" key="11">
    <source>
        <dbReference type="EMBL" id="PPI88564.1"/>
    </source>
</evidence>
<dbReference type="NCBIfam" id="TIGR01017">
    <property type="entry name" value="rpsD_bact"/>
    <property type="match status" value="1"/>
</dbReference>
<dbReference type="Gene3D" id="3.10.290.10">
    <property type="entry name" value="RNA-binding S4 domain"/>
    <property type="match status" value="1"/>
</dbReference>
<dbReference type="FunFam" id="3.10.290.10:FF:000001">
    <property type="entry name" value="30S ribosomal protein S4"/>
    <property type="match status" value="1"/>
</dbReference>
<proteinExistence type="inferred from homology"/>
<dbReference type="PANTHER" id="PTHR11831:SF4">
    <property type="entry name" value="SMALL RIBOSOMAL SUBUNIT PROTEIN US4M"/>
    <property type="match status" value="1"/>
</dbReference>
<dbReference type="InterPro" id="IPR036986">
    <property type="entry name" value="S4_RNA-bd_sf"/>
</dbReference>
<evidence type="ECO:0000313" key="12">
    <source>
        <dbReference type="Proteomes" id="UP000295937"/>
    </source>
</evidence>
<evidence type="ECO:0000259" key="9">
    <source>
        <dbReference type="SMART" id="SM00363"/>
    </source>
</evidence>
<dbReference type="InterPro" id="IPR005709">
    <property type="entry name" value="Ribosomal_uS4_bac-type"/>
</dbReference>
<dbReference type="AlphaFoldDB" id="A0A2P5T1T8"/>
<sequence>MARYLGPKLKLSRREGTDLFLKSGVRAIDSKCKFEQAPGQHGIRKPRLSDYGVQLREKQKVRRIYGILERQFRNYYKKAARLKGNTGENLLVLLESRLDNVVYRMGFGATRAESRQLISHKSIIVNDRFVNIASYQVYPNDVIKICDKAKKQSRVKAALELSEQNKKPDWLEINEKKMEGLFKRIPERQDLSTDINEHLIVELYSK</sequence>
<dbReference type="FunFam" id="1.10.1050.10:FF:000001">
    <property type="entry name" value="30S ribosomal protein S4"/>
    <property type="match status" value="1"/>
</dbReference>
<keyword evidence="4 7" id="KW-0689">Ribosomal protein</keyword>
<dbReference type="Pfam" id="PF01479">
    <property type="entry name" value="S4"/>
    <property type="match status" value="1"/>
</dbReference>
<reference evidence="11 12" key="1">
    <citation type="journal article" date="2018" name="Genome Biol. Evol.">
        <title>Cladogenesis and Genomic Streamlining in Extracellular Endosymbionts of Tropical Stink Bugs.</title>
        <authorList>
            <person name="Otero-Bravo A."/>
            <person name="Goffredi S."/>
            <person name="Sabree Z.L."/>
        </authorList>
    </citation>
    <scope>NUCLEOTIDE SEQUENCE [LARGE SCALE GENOMIC DNA]</scope>
    <source>
        <strain evidence="11 12">SoEO</strain>
    </source>
</reference>
<comment type="caution">
    <text evidence="11">The sequence shown here is derived from an EMBL/GenBank/DDBJ whole genome shotgun (WGS) entry which is preliminary data.</text>
</comment>
<comment type="similarity">
    <text evidence="1 7 8">Belongs to the universal ribosomal protein uS4 family.</text>
</comment>
<protein>
    <recommendedName>
        <fullName evidence="6 7">Small ribosomal subunit protein uS4</fullName>
    </recommendedName>
</protein>
<dbReference type="InterPro" id="IPR022801">
    <property type="entry name" value="Ribosomal_uS4"/>
</dbReference>
<dbReference type="GO" id="GO:0019843">
    <property type="term" value="F:rRNA binding"/>
    <property type="evidence" value="ECO:0007669"/>
    <property type="project" value="UniProtKB-UniRule"/>
</dbReference>
<dbReference type="Proteomes" id="UP000295937">
    <property type="component" value="Unassembled WGS sequence"/>
</dbReference>
<feature type="domain" description="RNA-binding S4" evidence="9">
    <location>
        <begin position="96"/>
        <end position="160"/>
    </location>
</feature>
<comment type="subunit">
    <text evidence="7">Part of the 30S ribosomal subunit. Contacts protein S5. The interaction surface between S4 and S5 is involved in control of translational fidelity.</text>
</comment>
<dbReference type="GO" id="GO:0042274">
    <property type="term" value="P:ribosomal small subunit biogenesis"/>
    <property type="evidence" value="ECO:0007669"/>
    <property type="project" value="TreeGrafter"/>
</dbReference>
<dbReference type="NCBIfam" id="NF003717">
    <property type="entry name" value="PRK05327.1"/>
    <property type="match status" value="1"/>
</dbReference>
<name>A0A2P5T1T8_9GAMM</name>
<dbReference type="HAMAP" id="MF_01306_B">
    <property type="entry name" value="Ribosomal_uS4_B"/>
    <property type="match status" value="1"/>
</dbReference>
<dbReference type="SMART" id="SM00363">
    <property type="entry name" value="S4"/>
    <property type="match status" value="1"/>
</dbReference>
<evidence type="ECO:0000256" key="1">
    <source>
        <dbReference type="ARBA" id="ARBA00007465"/>
    </source>
</evidence>
<accession>A0A2P5T1T8</accession>
<gene>
    <name evidence="7" type="primary">rpsD</name>
    <name evidence="11" type="ORF">CRV09_02625</name>
</gene>
<organism evidence="11 12">
    <name type="scientific">Candidatus Pantoea edessiphila</name>
    <dbReference type="NCBI Taxonomy" id="2044610"/>
    <lineage>
        <taxon>Bacteria</taxon>
        <taxon>Pseudomonadati</taxon>
        <taxon>Pseudomonadota</taxon>
        <taxon>Gammaproteobacteria</taxon>
        <taxon>Enterobacterales</taxon>
        <taxon>Erwiniaceae</taxon>
        <taxon>Pantoea</taxon>
    </lineage>
</organism>
<dbReference type="Pfam" id="PF00163">
    <property type="entry name" value="Ribosomal_S4"/>
    <property type="match status" value="1"/>
</dbReference>
<comment type="function">
    <text evidence="7">One of the primary rRNA binding proteins, it binds directly to 16S rRNA where it nucleates assembly of the body of the 30S subunit.</text>
</comment>
<dbReference type="SUPFAM" id="SSF55174">
    <property type="entry name" value="Alpha-L RNA-binding motif"/>
    <property type="match status" value="1"/>
</dbReference>
<dbReference type="RefSeq" id="WP_136132605.1">
    <property type="nucleotide sequence ID" value="NZ_PDKR01000003.1"/>
</dbReference>
<dbReference type="OrthoDB" id="9803672at2"/>
<dbReference type="GO" id="GO:0003735">
    <property type="term" value="F:structural constituent of ribosome"/>
    <property type="evidence" value="ECO:0007669"/>
    <property type="project" value="InterPro"/>
</dbReference>
<dbReference type="EMBL" id="PDKR01000003">
    <property type="protein sequence ID" value="PPI88564.1"/>
    <property type="molecule type" value="Genomic_DNA"/>
</dbReference>
<dbReference type="InterPro" id="IPR018079">
    <property type="entry name" value="Ribosomal_uS4_CS"/>
</dbReference>
<dbReference type="PROSITE" id="PS50889">
    <property type="entry name" value="S4"/>
    <property type="match status" value="1"/>
</dbReference>
<dbReference type="CDD" id="cd00165">
    <property type="entry name" value="S4"/>
    <property type="match status" value="1"/>
</dbReference>
<evidence type="ECO:0000256" key="8">
    <source>
        <dbReference type="RuleBase" id="RU003699"/>
    </source>
</evidence>
<evidence type="ECO:0000256" key="5">
    <source>
        <dbReference type="ARBA" id="ARBA00023274"/>
    </source>
</evidence>
<dbReference type="Gene3D" id="1.10.1050.10">
    <property type="entry name" value="Ribosomal Protein S4 Delta 41, Chain A, domain 1"/>
    <property type="match status" value="1"/>
</dbReference>
<dbReference type="GO" id="GO:0006412">
    <property type="term" value="P:translation"/>
    <property type="evidence" value="ECO:0007669"/>
    <property type="project" value="UniProtKB-UniRule"/>
</dbReference>
<dbReference type="PANTHER" id="PTHR11831">
    <property type="entry name" value="30S 40S RIBOSOMAL PROTEIN"/>
    <property type="match status" value="1"/>
</dbReference>
<evidence type="ECO:0000256" key="6">
    <source>
        <dbReference type="ARBA" id="ARBA00035254"/>
    </source>
</evidence>
<keyword evidence="5 7" id="KW-0687">Ribonucleoprotein</keyword>
<dbReference type="SMART" id="SM01390">
    <property type="entry name" value="Ribosomal_S4"/>
    <property type="match status" value="1"/>
</dbReference>
<evidence type="ECO:0000256" key="2">
    <source>
        <dbReference type="ARBA" id="ARBA00022730"/>
    </source>
</evidence>
<evidence type="ECO:0000256" key="4">
    <source>
        <dbReference type="ARBA" id="ARBA00022980"/>
    </source>
</evidence>
<dbReference type="InterPro" id="IPR001912">
    <property type="entry name" value="Ribosomal_uS4_N"/>
</dbReference>